<proteinExistence type="predicted"/>
<evidence type="ECO:0000313" key="1">
    <source>
        <dbReference type="EMBL" id="KAJ2990217.1"/>
    </source>
</evidence>
<comment type="caution">
    <text evidence="1">The sequence shown here is derived from an EMBL/GenBank/DDBJ whole genome shotgun (WGS) entry which is preliminary data.</text>
</comment>
<dbReference type="EMBL" id="JAPDGR010000441">
    <property type="protein sequence ID" value="KAJ2990217.1"/>
    <property type="molecule type" value="Genomic_DNA"/>
</dbReference>
<dbReference type="Proteomes" id="UP001143856">
    <property type="component" value="Unassembled WGS sequence"/>
</dbReference>
<organism evidence="1 2">
    <name type="scientific">Xylaria curta</name>
    <dbReference type="NCBI Taxonomy" id="42375"/>
    <lineage>
        <taxon>Eukaryota</taxon>
        <taxon>Fungi</taxon>
        <taxon>Dikarya</taxon>
        <taxon>Ascomycota</taxon>
        <taxon>Pezizomycotina</taxon>
        <taxon>Sordariomycetes</taxon>
        <taxon>Xylariomycetidae</taxon>
        <taxon>Xylariales</taxon>
        <taxon>Xylariaceae</taxon>
        <taxon>Xylaria</taxon>
    </lineage>
</organism>
<keyword evidence="2" id="KW-1185">Reference proteome</keyword>
<accession>A0ACC1PE12</accession>
<name>A0ACC1PE12_9PEZI</name>
<reference evidence="1" key="1">
    <citation type="submission" date="2022-10" db="EMBL/GenBank/DDBJ databases">
        <title>Genome Sequence of Xylaria curta.</title>
        <authorList>
            <person name="Buettner E."/>
        </authorList>
    </citation>
    <scope>NUCLEOTIDE SEQUENCE</scope>
    <source>
        <strain evidence="1">Babe10</strain>
    </source>
</reference>
<evidence type="ECO:0000313" key="2">
    <source>
        <dbReference type="Proteomes" id="UP001143856"/>
    </source>
</evidence>
<gene>
    <name evidence="1" type="ORF">NUW58_g3061</name>
</gene>
<sequence>MPFVLKARVYQKSTKSYFRIVEQAIFYKNNGGTWGESDGALTLTVNGENSDGMLRFQTQDGKERFTVVLGVFQQKVWVHIIPDITSSETCVNLLPLYHDGGKYANIDLVPSYEVKNSSGRNLSVAVKEYDGWNYDLDIVIG</sequence>
<protein>
    <submittedName>
        <fullName evidence="1">Uncharacterized protein</fullName>
    </submittedName>
</protein>